<reference evidence="8 9" key="1">
    <citation type="submission" date="2018-07" db="EMBL/GenBank/DDBJ databases">
        <title>The complete nuclear genome of the prasinophyte Chloropicon primus (CCMP1205).</title>
        <authorList>
            <person name="Pombert J.-F."/>
            <person name="Otis C."/>
            <person name="Turmel M."/>
            <person name="Lemieux C."/>
        </authorList>
    </citation>
    <scope>NUCLEOTIDE SEQUENCE [LARGE SCALE GENOMIC DNA]</scope>
    <source>
        <strain evidence="8 9">CCMP1205</strain>
    </source>
</reference>
<dbReference type="InterPro" id="IPR056773">
    <property type="entry name" value="WHD_ORC2"/>
</dbReference>
<feature type="domain" description="Origin recognition complex subunit 2 RecA-like" evidence="6">
    <location>
        <begin position="26"/>
        <end position="197"/>
    </location>
</feature>
<accession>A0A5B8MP75</accession>
<organism evidence="8 9">
    <name type="scientific">Chloropicon primus</name>
    <dbReference type="NCBI Taxonomy" id="1764295"/>
    <lineage>
        <taxon>Eukaryota</taxon>
        <taxon>Viridiplantae</taxon>
        <taxon>Chlorophyta</taxon>
        <taxon>Chloropicophyceae</taxon>
        <taxon>Chloropicales</taxon>
        <taxon>Chloropicaceae</taxon>
        <taxon>Chloropicon</taxon>
    </lineage>
</organism>
<evidence type="ECO:0000313" key="8">
    <source>
        <dbReference type="EMBL" id="QDZ21140.1"/>
    </source>
</evidence>
<keyword evidence="3 5" id="KW-0235">DNA replication</keyword>
<dbReference type="AlphaFoldDB" id="A0A5B8MP75"/>
<dbReference type="STRING" id="1764295.A0A5B8MP75"/>
<evidence type="ECO:0000256" key="4">
    <source>
        <dbReference type="ARBA" id="ARBA00023242"/>
    </source>
</evidence>
<comment type="function">
    <text evidence="5">Component of the origin recognition complex (ORC) that binds origins of replication. DNA-binding is ATP-dependent. ORC is required to assemble the pre-replication complex necessary to initiate DNA replication.</text>
</comment>
<evidence type="ECO:0000256" key="5">
    <source>
        <dbReference type="RuleBase" id="RU368084"/>
    </source>
</evidence>
<sequence>MKVAKRLKLVGKERVEGIPVKHFNEKQDLLLRHGRLFPTWACSLHEGFSVFLYGFGSKKVVLSAFMTYLMEVDTEAAVVEVIGYSPHFTLKELLIQVSQAAGLTGEEEALNISGSKRSVAALAKRVVSELRKSDRSVFLFVHNIEGQNIRGEDCQEVLARLAELPNVHLVASADNASVTPLLWDQKLAGLLNFHYFHVPTYCSYEDELMYQDDIAFEENDGRRLQAASVVLSSLTQTARAVFRELGESQIAGGSSEDGEAGSGSAGSGGMQFAELFTSCREQLILSNEITLRSHLEEFIDHDLVCMQDSPDSRVTLYKIPLRTSDIERLMDLCA</sequence>
<protein>
    <recommendedName>
        <fullName evidence="5">Origin recognition complex subunit 2</fullName>
    </recommendedName>
</protein>
<evidence type="ECO:0000259" key="7">
    <source>
        <dbReference type="Pfam" id="PF24882"/>
    </source>
</evidence>
<evidence type="ECO:0000256" key="1">
    <source>
        <dbReference type="ARBA" id="ARBA00004123"/>
    </source>
</evidence>
<dbReference type="EMBL" id="CP031038">
    <property type="protein sequence ID" value="QDZ21140.1"/>
    <property type="molecule type" value="Genomic_DNA"/>
</dbReference>
<dbReference type="GO" id="GO:0003688">
    <property type="term" value="F:DNA replication origin binding"/>
    <property type="evidence" value="ECO:0007669"/>
    <property type="project" value="UniProtKB-UniRule"/>
</dbReference>
<dbReference type="InterPro" id="IPR056772">
    <property type="entry name" value="RecA-like_ORC2"/>
</dbReference>
<dbReference type="Pfam" id="PF24882">
    <property type="entry name" value="WHD_ORC2"/>
    <property type="match status" value="1"/>
</dbReference>
<dbReference type="GO" id="GO:0005664">
    <property type="term" value="C:nuclear origin of replication recognition complex"/>
    <property type="evidence" value="ECO:0007669"/>
    <property type="project" value="UniProtKB-UniRule"/>
</dbReference>
<evidence type="ECO:0000256" key="2">
    <source>
        <dbReference type="ARBA" id="ARBA00007421"/>
    </source>
</evidence>
<evidence type="ECO:0000256" key="3">
    <source>
        <dbReference type="ARBA" id="ARBA00022705"/>
    </source>
</evidence>
<dbReference type="Proteomes" id="UP000316726">
    <property type="component" value="Chromosome 5"/>
</dbReference>
<dbReference type="Pfam" id="PF04084">
    <property type="entry name" value="RecA-like_ORC2"/>
    <property type="match status" value="1"/>
</dbReference>
<dbReference type="GO" id="GO:0006260">
    <property type="term" value="P:DNA replication"/>
    <property type="evidence" value="ECO:0007669"/>
    <property type="project" value="UniProtKB-UniRule"/>
</dbReference>
<name>A0A5B8MP75_9CHLO</name>
<dbReference type="OrthoDB" id="20198at2759"/>
<dbReference type="InterPro" id="IPR007220">
    <property type="entry name" value="ORC2"/>
</dbReference>
<feature type="domain" description="Origin recognition complex subunit 2 winged-helix" evidence="7">
    <location>
        <begin position="265"/>
        <end position="323"/>
    </location>
</feature>
<proteinExistence type="inferred from homology"/>
<comment type="subcellular location">
    <subcellularLocation>
        <location evidence="1 5">Nucleus</location>
    </subcellularLocation>
</comment>
<gene>
    <name evidence="8" type="ORF">A3770_05p36580</name>
</gene>
<evidence type="ECO:0000313" key="9">
    <source>
        <dbReference type="Proteomes" id="UP000316726"/>
    </source>
</evidence>
<keyword evidence="4 5" id="KW-0539">Nucleus</keyword>
<dbReference type="PANTHER" id="PTHR14052">
    <property type="entry name" value="ORIGIN RECOGNITION COMPLEX SUBUNIT 2"/>
    <property type="match status" value="1"/>
</dbReference>
<comment type="subunit">
    <text evidence="5">Component of the origin recognition complex (ORC).</text>
</comment>
<comment type="similarity">
    <text evidence="2 5">Belongs to the ORC2 family.</text>
</comment>
<evidence type="ECO:0000259" key="6">
    <source>
        <dbReference type="Pfam" id="PF04084"/>
    </source>
</evidence>
<dbReference type="PANTHER" id="PTHR14052:SF0">
    <property type="entry name" value="ORIGIN RECOGNITION COMPLEX SUBUNIT 2"/>
    <property type="match status" value="1"/>
</dbReference>
<keyword evidence="9" id="KW-1185">Reference proteome</keyword>